<evidence type="ECO:0000313" key="3">
    <source>
        <dbReference type="EMBL" id="CAG9800255.1"/>
    </source>
</evidence>
<dbReference type="OrthoDB" id="446723at2759"/>
<dbReference type="GO" id="GO:0005886">
    <property type="term" value="C:plasma membrane"/>
    <property type="evidence" value="ECO:0007669"/>
    <property type="project" value="TreeGrafter"/>
</dbReference>
<dbReference type="InterPro" id="IPR029058">
    <property type="entry name" value="AB_hydrolase_fold"/>
</dbReference>
<feature type="region of interest" description="Disordered" evidence="1">
    <location>
        <begin position="462"/>
        <end position="491"/>
    </location>
</feature>
<protein>
    <recommendedName>
        <fullName evidence="2">Serine aminopeptidase S33 domain-containing protein</fullName>
    </recommendedName>
</protein>
<reference evidence="3" key="1">
    <citation type="submission" date="2022-01" db="EMBL/GenBank/DDBJ databases">
        <authorList>
            <person name="King R."/>
        </authorList>
    </citation>
    <scope>NUCLEOTIDE SEQUENCE</scope>
</reference>
<gene>
    <name evidence="3" type="ORF">CHIRRI_LOCUS3205</name>
</gene>
<keyword evidence="4" id="KW-1185">Reference proteome</keyword>
<feature type="domain" description="Serine aminopeptidase S33" evidence="2">
    <location>
        <begin position="109"/>
        <end position="213"/>
    </location>
</feature>
<dbReference type="EMBL" id="OU895877">
    <property type="protein sequence ID" value="CAG9800255.1"/>
    <property type="molecule type" value="Genomic_DNA"/>
</dbReference>
<accession>A0A9N9RL44</accession>
<dbReference type="Proteomes" id="UP001153620">
    <property type="component" value="Chromosome 1"/>
</dbReference>
<dbReference type="Gene3D" id="3.40.50.1820">
    <property type="entry name" value="alpha/beta hydrolase"/>
    <property type="match status" value="1"/>
</dbReference>
<evidence type="ECO:0000259" key="2">
    <source>
        <dbReference type="Pfam" id="PF12146"/>
    </source>
</evidence>
<dbReference type="GO" id="GO:0010008">
    <property type="term" value="C:endosome membrane"/>
    <property type="evidence" value="ECO:0007669"/>
    <property type="project" value="TreeGrafter"/>
</dbReference>
<dbReference type="SUPFAM" id="SSF53474">
    <property type="entry name" value="alpha/beta-Hydrolases"/>
    <property type="match status" value="1"/>
</dbReference>
<sequence length="615" mass="70529">MSNLSFIDLFHLLCCPPCPSQITQKMAFLPPKVTYDLKEVEENGESGTTSKDKSDKEKKYEFVFMPEYAENGLDEKFIKEYFDGFYTKTKKGNKIACLHIRSPKVAKFTFLFSHGNAADLGMLTAFYCRLVHQLNINIFSYDYSGYGRSSGTASEKNLYSDIEAAWHVLLKRYDLKRESVILYGQSIGTACAVDLATKYETAGVILHSPLMSGIRLLFPVKRTWICDAFPIIDKVSKIKSPTLVIHGTHDEIINFSHGLQIYDQLQNAVEPLWIKGQKINNDVPKKTKPTTTTTTYCICNSAHKTRFSGGYLATPYTDVIEISLKFEKIFDESFSVNNIKHKSNNDDPAFERCNLNFVELSDKTLKDLYNNELVHDCVRELLSSMIMKKRLETYNTSQDANETPLIMTTDVTIHQSAILNNNNNTNDDTMDNNNELKVMQRNSSKRSSMKSCKSMETVLEKITSRPKDKSPDETKAKSVGNINDDDEDGVEDLENGESIELIFISDEFVNRVQKQEQEVIIVDEKDGKRRNSLTNKKKIVIITDQYKEKVLRNNSIVLTNENKKKMLKRRSSKKAKTYNTNSNCFLPYDEDERYEHFEIKKLDNVDVERRDRSPN</sequence>
<evidence type="ECO:0000313" key="4">
    <source>
        <dbReference type="Proteomes" id="UP001153620"/>
    </source>
</evidence>
<evidence type="ECO:0000256" key="1">
    <source>
        <dbReference type="SAM" id="MobiDB-lite"/>
    </source>
</evidence>
<dbReference type="Pfam" id="PF12146">
    <property type="entry name" value="Hydrolase_4"/>
    <property type="match status" value="1"/>
</dbReference>
<proteinExistence type="predicted"/>
<feature type="compositionally biased region" description="Basic and acidic residues" evidence="1">
    <location>
        <begin position="462"/>
        <end position="476"/>
    </location>
</feature>
<name>A0A9N9RL44_9DIPT</name>
<dbReference type="GO" id="GO:0008474">
    <property type="term" value="F:palmitoyl-(protein) hydrolase activity"/>
    <property type="evidence" value="ECO:0007669"/>
    <property type="project" value="TreeGrafter"/>
</dbReference>
<dbReference type="InterPro" id="IPR022742">
    <property type="entry name" value="Hydrolase_4"/>
</dbReference>
<dbReference type="PANTHER" id="PTHR12277">
    <property type="entry name" value="ALPHA/BETA HYDROLASE DOMAIN-CONTAINING PROTEIN"/>
    <property type="match status" value="1"/>
</dbReference>
<dbReference type="PANTHER" id="PTHR12277:SF81">
    <property type="entry name" value="PROTEIN ABHD13"/>
    <property type="match status" value="1"/>
</dbReference>
<organism evidence="3 4">
    <name type="scientific">Chironomus riparius</name>
    <dbReference type="NCBI Taxonomy" id="315576"/>
    <lineage>
        <taxon>Eukaryota</taxon>
        <taxon>Metazoa</taxon>
        <taxon>Ecdysozoa</taxon>
        <taxon>Arthropoda</taxon>
        <taxon>Hexapoda</taxon>
        <taxon>Insecta</taxon>
        <taxon>Pterygota</taxon>
        <taxon>Neoptera</taxon>
        <taxon>Endopterygota</taxon>
        <taxon>Diptera</taxon>
        <taxon>Nematocera</taxon>
        <taxon>Chironomoidea</taxon>
        <taxon>Chironomidae</taxon>
        <taxon>Chironominae</taxon>
        <taxon>Chironomus</taxon>
    </lineage>
</organism>
<reference evidence="3" key="2">
    <citation type="submission" date="2022-10" db="EMBL/GenBank/DDBJ databases">
        <authorList>
            <consortium name="ENA_rothamsted_submissions"/>
            <consortium name="culmorum"/>
            <person name="King R."/>
        </authorList>
    </citation>
    <scope>NUCLEOTIDE SEQUENCE</scope>
</reference>
<dbReference type="AlphaFoldDB" id="A0A9N9RL44"/>